<feature type="compositionally biased region" description="Basic and acidic residues" evidence="1">
    <location>
        <begin position="515"/>
        <end position="528"/>
    </location>
</feature>
<feature type="transmembrane region" description="Helical" evidence="2">
    <location>
        <begin position="89"/>
        <end position="112"/>
    </location>
</feature>
<proteinExistence type="predicted"/>
<name>A0A0L0FR18_9EUKA</name>
<dbReference type="PANTHER" id="PTHR47759">
    <property type="entry name" value="OS04G0509100 PROTEIN"/>
    <property type="match status" value="1"/>
</dbReference>
<dbReference type="AlphaFoldDB" id="A0A0L0FR18"/>
<keyword evidence="5" id="KW-1185">Reference proteome</keyword>
<dbReference type="Proteomes" id="UP000054560">
    <property type="component" value="Unassembled WGS sequence"/>
</dbReference>
<feature type="transmembrane region" description="Helical" evidence="2">
    <location>
        <begin position="290"/>
        <end position="314"/>
    </location>
</feature>
<evidence type="ECO:0000313" key="5">
    <source>
        <dbReference type="Proteomes" id="UP000054560"/>
    </source>
</evidence>
<dbReference type="Pfam" id="PF01764">
    <property type="entry name" value="Lipase_3"/>
    <property type="match status" value="1"/>
</dbReference>
<protein>
    <recommendedName>
        <fullName evidence="3">Fungal lipase-type domain-containing protein</fullName>
    </recommendedName>
</protein>
<keyword evidence="2" id="KW-0472">Membrane</keyword>
<feature type="domain" description="Fungal lipase-type" evidence="3">
    <location>
        <begin position="846"/>
        <end position="919"/>
    </location>
</feature>
<keyword evidence="2" id="KW-1133">Transmembrane helix</keyword>
<feature type="compositionally biased region" description="Polar residues" evidence="1">
    <location>
        <begin position="530"/>
        <end position="546"/>
    </location>
</feature>
<feature type="region of interest" description="Disordered" evidence="1">
    <location>
        <begin position="747"/>
        <end position="811"/>
    </location>
</feature>
<feature type="compositionally biased region" description="Gly residues" evidence="1">
    <location>
        <begin position="481"/>
        <end position="491"/>
    </location>
</feature>
<feature type="region of interest" description="Disordered" evidence="1">
    <location>
        <begin position="481"/>
        <end position="567"/>
    </location>
</feature>
<dbReference type="GO" id="GO:0006629">
    <property type="term" value="P:lipid metabolic process"/>
    <property type="evidence" value="ECO:0007669"/>
    <property type="project" value="InterPro"/>
</dbReference>
<accession>A0A0L0FR18</accession>
<dbReference type="PANTHER" id="PTHR47759:SF2">
    <property type="entry name" value="TRIGLYCERIDE LIPASE"/>
    <property type="match status" value="1"/>
</dbReference>
<sequence>MWGVGVECKTLLMPSYVLDYNKCANLNGYRELNLQVLYRAQFSPLQPSLNSTSIGNGNNTQLILGQTPYAYTTALNQAKMLYTTSSSAFVVWVVAVHAVLGVLMVLYTVAFAKLSYAFEQAAFSEWLVERKWALVQCVCACFVITDPVYYLALTSLVGDRNPQALTIVMAVDGAIVNFSVGVIFFLNLCFLDSFGTDEHSSVRDIRFYGSKLAFFGVWVTVVVLLCVGNVLKDVQTFTTSLVDALRPWGTGITYAILSYYFLTLIYVWYRTSAALKGEWNYRARYRQLGFRMMVSVQSTLFLLIMFETLCVRMVFTNRYDVFKYSPYTGLSLLFFKSIGVNVYIIAVVFSLSYCYLPPHNDASRGDERTCVDILVRSSYVRGPFSLYTANAMCSGSRLAYRYVKNCNPETAVAAVECTEISRVSSHAPGNSSTRASQKLMDRAGEPDSGGCVGESVGVGVRSGNGGVGNIQAFKDLCDGTSGMGGMEGQRGGRSHDRSHGVQASESARAATGSEGPREGDDYPTHIEIDSTLSSTNSVPTDRNTPHTYGDSDKRTSPTSGDASLTDKATTAASADLAKDATIPTAPNCVAAAEEVTALSLWDDGGRAIPYILQTDDCRSSDTDFDLIEYITDERTDTHCIIYRQDGRLIITFRGTVSAGNAATDLRANLIPICSAVENKDLGKARFKHSCSVDDSECRKENVRVHRGFQTAFVSVRTRVIAQVRAQIALHKARLGSDEELISAADIPLHRHRPRNSPPTNPKPPQQSSTHSNSPPPYGQPHPFKSGPDTPPLRSPDHIHSQPHSSTHREYTAPVPTHKLISSDCENDGMLAHVAVTPEETVAPDALHIFVTGHSLGAALCTLCAWELSHAFDPSELDMTVYTFGSPRVGNANFVYHYNKRLPHTHRIVTDGDPVTSLPKFRAPSFLNVTYKHVGKCYVLAEMGDLIVDPNFPERFFQLKAKRKPVTHRMPSYRLALVECITRMHQRANGGGVSYDMGHALTVITGVFKAHIALFMDDSNRSGSPHVRLGQEVEDDALMIAAFGHIDSKVETDSDSVATLVEMGAPEKGDGASRLSLSEA</sequence>
<dbReference type="EMBL" id="KQ242360">
    <property type="protein sequence ID" value="KNC79129.1"/>
    <property type="molecule type" value="Genomic_DNA"/>
</dbReference>
<evidence type="ECO:0000256" key="2">
    <source>
        <dbReference type="SAM" id="Phobius"/>
    </source>
</evidence>
<feature type="compositionally biased region" description="Pro residues" evidence="1">
    <location>
        <begin position="755"/>
        <end position="764"/>
    </location>
</feature>
<organism evidence="4 5">
    <name type="scientific">Sphaeroforma arctica JP610</name>
    <dbReference type="NCBI Taxonomy" id="667725"/>
    <lineage>
        <taxon>Eukaryota</taxon>
        <taxon>Ichthyosporea</taxon>
        <taxon>Ichthyophonida</taxon>
        <taxon>Sphaeroforma</taxon>
    </lineage>
</organism>
<feature type="transmembrane region" description="Helical" evidence="2">
    <location>
        <begin position="164"/>
        <end position="191"/>
    </location>
</feature>
<dbReference type="CDD" id="cd00519">
    <property type="entry name" value="Lipase_3"/>
    <property type="match status" value="1"/>
</dbReference>
<evidence type="ECO:0000313" key="4">
    <source>
        <dbReference type="EMBL" id="KNC79129.1"/>
    </source>
</evidence>
<dbReference type="Gene3D" id="3.40.50.1820">
    <property type="entry name" value="alpha/beta hydrolase"/>
    <property type="match status" value="2"/>
</dbReference>
<dbReference type="InterPro" id="IPR029058">
    <property type="entry name" value="AB_hydrolase_fold"/>
</dbReference>
<reference evidence="4 5" key="1">
    <citation type="submission" date="2011-02" db="EMBL/GenBank/DDBJ databases">
        <title>The Genome Sequence of Sphaeroforma arctica JP610.</title>
        <authorList>
            <consortium name="The Broad Institute Genome Sequencing Platform"/>
            <person name="Russ C."/>
            <person name="Cuomo C."/>
            <person name="Young S.K."/>
            <person name="Zeng Q."/>
            <person name="Gargeya S."/>
            <person name="Alvarado L."/>
            <person name="Berlin A."/>
            <person name="Chapman S.B."/>
            <person name="Chen Z."/>
            <person name="Freedman E."/>
            <person name="Gellesch M."/>
            <person name="Goldberg J."/>
            <person name="Griggs A."/>
            <person name="Gujja S."/>
            <person name="Heilman E."/>
            <person name="Heiman D."/>
            <person name="Howarth C."/>
            <person name="Mehta T."/>
            <person name="Neiman D."/>
            <person name="Pearson M."/>
            <person name="Roberts A."/>
            <person name="Saif S."/>
            <person name="Shea T."/>
            <person name="Shenoy N."/>
            <person name="Sisk P."/>
            <person name="Stolte C."/>
            <person name="Sykes S."/>
            <person name="White J."/>
            <person name="Yandava C."/>
            <person name="Burger G."/>
            <person name="Gray M.W."/>
            <person name="Holland P.W.H."/>
            <person name="King N."/>
            <person name="Lang F.B.F."/>
            <person name="Roger A.J."/>
            <person name="Ruiz-Trillo I."/>
            <person name="Haas B."/>
            <person name="Nusbaum C."/>
            <person name="Birren B."/>
        </authorList>
    </citation>
    <scope>NUCLEOTIDE SEQUENCE [LARGE SCALE GENOMIC DNA]</scope>
    <source>
        <strain evidence="4 5">JP610</strain>
    </source>
</reference>
<dbReference type="SUPFAM" id="SSF53474">
    <property type="entry name" value="alpha/beta-Hydrolases"/>
    <property type="match status" value="2"/>
</dbReference>
<feature type="transmembrane region" description="Helical" evidence="2">
    <location>
        <begin position="251"/>
        <end position="269"/>
    </location>
</feature>
<keyword evidence="2" id="KW-0812">Transmembrane</keyword>
<dbReference type="GeneID" id="25908969"/>
<dbReference type="RefSeq" id="XP_014153031.1">
    <property type="nucleotide sequence ID" value="XM_014297556.1"/>
</dbReference>
<gene>
    <name evidence="4" type="ORF">SARC_08465</name>
</gene>
<evidence type="ECO:0000256" key="1">
    <source>
        <dbReference type="SAM" id="MobiDB-lite"/>
    </source>
</evidence>
<feature type="transmembrane region" description="Helical" evidence="2">
    <location>
        <begin position="212"/>
        <end position="231"/>
    </location>
</feature>
<feature type="compositionally biased region" description="Polar residues" evidence="1">
    <location>
        <begin position="424"/>
        <end position="436"/>
    </location>
</feature>
<feature type="compositionally biased region" description="Polar residues" evidence="1">
    <location>
        <begin position="556"/>
        <end position="567"/>
    </location>
</feature>
<evidence type="ECO:0000259" key="3">
    <source>
        <dbReference type="Pfam" id="PF01764"/>
    </source>
</evidence>
<dbReference type="InterPro" id="IPR002921">
    <property type="entry name" value="Fungal_lipase-type"/>
</dbReference>
<dbReference type="OrthoDB" id="426718at2759"/>
<feature type="transmembrane region" description="Helical" evidence="2">
    <location>
        <begin position="132"/>
        <end position="152"/>
    </location>
</feature>
<dbReference type="eggNOG" id="KOG4569">
    <property type="taxonomic scope" value="Eukaryota"/>
</dbReference>
<feature type="region of interest" description="Disordered" evidence="1">
    <location>
        <begin position="424"/>
        <end position="451"/>
    </location>
</feature>